<feature type="compositionally biased region" description="Basic and acidic residues" evidence="2">
    <location>
        <begin position="282"/>
        <end position="293"/>
    </location>
</feature>
<dbReference type="Proteomes" id="UP000006727">
    <property type="component" value="Chromosome 1"/>
</dbReference>
<feature type="compositionally biased region" description="Basic and acidic residues" evidence="2">
    <location>
        <begin position="631"/>
        <end position="640"/>
    </location>
</feature>
<dbReference type="AlphaFoldDB" id="A0A2K1L8T7"/>
<comment type="similarity">
    <text evidence="1">Belongs to the peptidase C14B family.</text>
</comment>
<dbReference type="Gene3D" id="3.40.50.12660">
    <property type="match status" value="2"/>
</dbReference>
<dbReference type="OrthoDB" id="3223806at2759"/>
<evidence type="ECO:0000256" key="1">
    <source>
        <dbReference type="ARBA" id="ARBA00009005"/>
    </source>
</evidence>
<feature type="compositionally biased region" description="Basic and acidic residues" evidence="2">
    <location>
        <begin position="450"/>
        <end position="483"/>
    </location>
</feature>
<dbReference type="GO" id="GO:0005737">
    <property type="term" value="C:cytoplasm"/>
    <property type="evidence" value="ECO:0000318"/>
    <property type="project" value="GO_Central"/>
</dbReference>
<evidence type="ECO:0000313" key="6">
    <source>
        <dbReference type="Proteomes" id="UP000006727"/>
    </source>
</evidence>
<dbReference type="PANTHER" id="PTHR48104:SF30">
    <property type="entry name" value="METACASPASE-1"/>
    <property type="match status" value="1"/>
</dbReference>
<feature type="domain" description="Peptidase C14 caspase" evidence="3">
    <location>
        <begin position="3"/>
        <end position="153"/>
    </location>
</feature>
<dbReference type="Pfam" id="PF00656">
    <property type="entry name" value="Peptidase_C14"/>
    <property type="match status" value="2"/>
</dbReference>
<keyword evidence="6" id="KW-1185">Reference proteome</keyword>
<feature type="region of interest" description="Disordered" evidence="2">
    <location>
        <begin position="351"/>
        <end position="492"/>
    </location>
</feature>
<accession>A0A2K1L8T7</accession>
<dbReference type="Gramene" id="Pp3c1_20330V3.1">
    <property type="protein sequence ID" value="Pp3c1_20330V3.1"/>
    <property type="gene ID" value="Pp3c1_20330"/>
</dbReference>
<reference evidence="4 6" key="1">
    <citation type="journal article" date="2008" name="Science">
        <title>The Physcomitrella genome reveals evolutionary insights into the conquest of land by plants.</title>
        <authorList>
            <person name="Rensing S."/>
            <person name="Lang D."/>
            <person name="Zimmer A."/>
            <person name="Terry A."/>
            <person name="Salamov A."/>
            <person name="Shapiro H."/>
            <person name="Nishiyama T."/>
            <person name="Perroud P.-F."/>
            <person name="Lindquist E."/>
            <person name="Kamisugi Y."/>
            <person name="Tanahashi T."/>
            <person name="Sakakibara K."/>
            <person name="Fujita T."/>
            <person name="Oishi K."/>
            <person name="Shin-I T."/>
            <person name="Kuroki Y."/>
            <person name="Toyoda A."/>
            <person name="Suzuki Y."/>
            <person name="Hashimoto A."/>
            <person name="Yamaguchi K."/>
            <person name="Sugano A."/>
            <person name="Kohara Y."/>
            <person name="Fujiyama A."/>
            <person name="Anterola A."/>
            <person name="Aoki S."/>
            <person name="Ashton N."/>
            <person name="Barbazuk W.B."/>
            <person name="Barker E."/>
            <person name="Bennetzen J."/>
            <person name="Bezanilla M."/>
            <person name="Blankenship R."/>
            <person name="Cho S.H."/>
            <person name="Dutcher S."/>
            <person name="Estelle M."/>
            <person name="Fawcett J.A."/>
            <person name="Gundlach H."/>
            <person name="Hanada K."/>
            <person name="Heyl A."/>
            <person name="Hicks K.A."/>
            <person name="Hugh J."/>
            <person name="Lohr M."/>
            <person name="Mayer K."/>
            <person name="Melkozernov A."/>
            <person name="Murata T."/>
            <person name="Nelson D."/>
            <person name="Pils B."/>
            <person name="Prigge M."/>
            <person name="Reiss B."/>
            <person name="Renner T."/>
            <person name="Rombauts S."/>
            <person name="Rushton P."/>
            <person name="Sanderfoot A."/>
            <person name="Schween G."/>
            <person name="Shiu S.-H."/>
            <person name="Stueber K."/>
            <person name="Theodoulou F.L."/>
            <person name="Tu H."/>
            <person name="Van de Peer Y."/>
            <person name="Verrier P.J."/>
            <person name="Waters E."/>
            <person name="Wood A."/>
            <person name="Yang L."/>
            <person name="Cove D."/>
            <person name="Cuming A."/>
            <person name="Hasebe M."/>
            <person name="Lucas S."/>
            <person name="Mishler D.B."/>
            <person name="Reski R."/>
            <person name="Grigoriev I."/>
            <person name="Quatrano R.S."/>
            <person name="Boore J.L."/>
        </authorList>
    </citation>
    <scope>NUCLEOTIDE SEQUENCE [LARGE SCALE GENOMIC DNA]</scope>
    <source>
        <strain evidence="5 6">cv. Gransden 2004</strain>
    </source>
</reference>
<dbReference type="EMBL" id="ABEU02000001">
    <property type="protein sequence ID" value="PNR62460.1"/>
    <property type="molecule type" value="Genomic_DNA"/>
</dbReference>
<sequence>MVRRALLVGCNYPGEPCELKGSANDVDRMHVLLTKKFGFKPTEILVLVDIDPRSRQPTGANIRKSLRKLVDGAEPGDVLFFHFSGHGTQVPPDRGRRDETGYEECIVPSDMNLLTDDDFRELVDRIPPGCNFTFIADACHSGGLIDNEKEQIGDRYSMGEGGPLGGRPRPPLRPEAGGGGLTDLVAEGIEAFSGAGGGKQNSFMGMVGQALGSRLNIRGLPGDDDREYDPKLTDPYARQPGSPYDRGYADGGIPSGYPTERPYDRRNPIESEMGGYEGRGSGYDRREAREPERSYGNSGYTQKYMQRTPMQAARGFANEDVGYTSTVKYMQSGFTEPQTGYAERAFGYPTERTYDTPGSSYAGGIDPEATYGRPLEDPRGYGRPSKRADDEFNYSPRGASYERPLRAGDDDYGYPARPVRPTEDDYRYSSEGASRRLEKGGYGYAEEDPYDRYHTYDSREDDKRRFDREGYRKEHDRRGRYGEGSEYEDSSRYPVKYQSEYSVGSGNYGGYPDAGVRYGGYLDSGDYGYSGKPHHTPLKNKSLPLNILTSILSQRTGRSVKPGNIYQNLYDLFGEDASPTVKVFVRILLNKLEDYEGEDGGRSHGLLGKIGGLASSLLKTKIDNDPSGGYPEDRQGEELRRHRRRQRRNYDAGILISACEPHESSADANPTNDPRDAYGALSNAIQTVIGESRGYLTNRQVVMAARRLLNEQGYKQHPCLYCSDRNADAYFLQPMPM</sequence>
<organism evidence="4">
    <name type="scientific">Physcomitrium patens</name>
    <name type="common">Spreading-leaved earth moss</name>
    <name type="synonym">Physcomitrella patens</name>
    <dbReference type="NCBI Taxonomy" id="3218"/>
    <lineage>
        <taxon>Eukaryota</taxon>
        <taxon>Viridiplantae</taxon>
        <taxon>Streptophyta</taxon>
        <taxon>Embryophyta</taxon>
        <taxon>Bryophyta</taxon>
        <taxon>Bryophytina</taxon>
        <taxon>Bryopsida</taxon>
        <taxon>Funariidae</taxon>
        <taxon>Funariales</taxon>
        <taxon>Funariaceae</taxon>
        <taxon>Physcomitrium</taxon>
    </lineage>
</organism>
<feature type="region of interest" description="Disordered" evidence="2">
    <location>
        <begin position="621"/>
        <end position="645"/>
    </location>
</feature>
<evidence type="ECO:0000259" key="3">
    <source>
        <dbReference type="Pfam" id="PF00656"/>
    </source>
</evidence>
<protein>
    <recommendedName>
        <fullName evidence="3">Peptidase C14 caspase domain-containing protein</fullName>
    </recommendedName>
</protein>
<dbReference type="GeneID" id="112282172"/>
<dbReference type="PaxDb" id="3218-PP1S43_236V6.1"/>
<name>A0A2K1L8T7_PHYPA</name>
<evidence type="ECO:0000313" key="5">
    <source>
        <dbReference type="EnsemblPlants" id="Pp3c1_20330V3.1"/>
    </source>
</evidence>
<dbReference type="GO" id="GO:0004197">
    <property type="term" value="F:cysteine-type endopeptidase activity"/>
    <property type="evidence" value="ECO:0000318"/>
    <property type="project" value="GO_Central"/>
</dbReference>
<dbReference type="Gramene" id="Pp3c1_20330V3.2">
    <property type="protein sequence ID" value="Pp3c1_20330V3.2"/>
    <property type="gene ID" value="Pp3c1_20330"/>
</dbReference>
<proteinExistence type="inferred from homology"/>
<feature type="region of interest" description="Disordered" evidence="2">
    <location>
        <begin position="219"/>
        <end position="300"/>
    </location>
</feature>
<dbReference type="EnsemblPlants" id="Pp3c1_20330V3.1">
    <property type="protein sequence ID" value="Pp3c1_20330V3.1"/>
    <property type="gene ID" value="Pp3c1_20330"/>
</dbReference>
<reference evidence="4 6" key="2">
    <citation type="journal article" date="2018" name="Plant J.">
        <title>The Physcomitrella patens chromosome-scale assembly reveals moss genome structure and evolution.</title>
        <authorList>
            <person name="Lang D."/>
            <person name="Ullrich K.K."/>
            <person name="Murat F."/>
            <person name="Fuchs J."/>
            <person name="Jenkins J."/>
            <person name="Haas F.B."/>
            <person name="Piednoel M."/>
            <person name="Gundlach H."/>
            <person name="Van Bel M."/>
            <person name="Meyberg R."/>
            <person name="Vives C."/>
            <person name="Morata J."/>
            <person name="Symeonidi A."/>
            <person name="Hiss M."/>
            <person name="Muchero W."/>
            <person name="Kamisugi Y."/>
            <person name="Saleh O."/>
            <person name="Blanc G."/>
            <person name="Decker E.L."/>
            <person name="van Gessel N."/>
            <person name="Grimwood J."/>
            <person name="Hayes R.D."/>
            <person name="Graham S.W."/>
            <person name="Gunter L.E."/>
            <person name="McDaniel S.F."/>
            <person name="Hoernstein S.N.W."/>
            <person name="Larsson A."/>
            <person name="Li F.W."/>
            <person name="Perroud P.F."/>
            <person name="Phillips J."/>
            <person name="Ranjan P."/>
            <person name="Rokshar D.S."/>
            <person name="Rothfels C.J."/>
            <person name="Schneider L."/>
            <person name="Shu S."/>
            <person name="Stevenson D.W."/>
            <person name="Thummler F."/>
            <person name="Tillich M."/>
            <person name="Villarreal Aguilar J.C."/>
            <person name="Widiez T."/>
            <person name="Wong G.K."/>
            <person name="Wymore A."/>
            <person name="Zhang Y."/>
            <person name="Zimmer A.D."/>
            <person name="Quatrano R.S."/>
            <person name="Mayer K.F.X."/>
            <person name="Goodstein D."/>
            <person name="Casacuberta J.M."/>
            <person name="Vandepoele K."/>
            <person name="Reski R."/>
            <person name="Cuming A.C."/>
            <person name="Tuskan G.A."/>
            <person name="Maumus F."/>
            <person name="Salse J."/>
            <person name="Schmutz J."/>
            <person name="Rensing S.A."/>
        </authorList>
    </citation>
    <scope>NUCLEOTIDE SEQUENCE [LARGE SCALE GENOMIC DNA]</scope>
    <source>
        <strain evidence="5 6">cv. Gransden 2004</strain>
    </source>
</reference>
<dbReference type="RefSeq" id="XP_024375283.1">
    <property type="nucleotide sequence ID" value="XM_024519515.2"/>
</dbReference>
<evidence type="ECO:0000256" key="2">
    <source>
        <dbReference type="SAM" id="MobiDB-lite"/>
    </source>
</evidence>
<dbReference type="EnsemblPlants" id="Pp3c1_20330V3.2">
    <property type="protein sequence ID" value="Pp3c1_20330V3.2"/>
    <property type="gene ID" value="Pp3c1_20330"/>
</dbReference>
<evidence type="ECO:0000313" key="4">
    <source>
        <dbReference type="EMBL" id="PNR62460.1"/>
    </source>
</evidence>
<feature type="compositionally biased region" description="Basic and acidic residues" evidence="2">
    <location>
        <begin position="374"/>
        <end position="390"/>
    </location>
</feature>
<dbReference type="GO" id="GO:0006508">
    <property type="term" value="P:proteolysis"/>
    <property type="evidence" value="ECO:0000318"/>
    <property type="project" value="GO_Central"/>
</dbReference>
<dbReference type="InterPro" id="IPR011600">
    <property type="entry name" value="Pept_C14_caspase"/>
</dbReference>
<feature type="domain" description="Peptidase C14 caspase" evidence="3">
    <location>
        <begin position="638"/>
        <end position="728"/>
    </location>
</feature>
<dbReference type="InterPro" id="IPR050452">
    <property type="entry name" value="Metacaspase"/>
</dbReference>
<reference evidence="5" key="3">
    <citation type="submission" date="2020-12" db="UniProtKB">
        <authorList>
            <consortium name="EnsemblPlants"/>
        </authorList>
    </citation>
    <scope>IDENTIFICATION</scope>
</reference>
<dbReference type="PANTHER" id="PTHR48104">
    <property type="entry name" value="METACASPASE-4"/>
    <property type="match status" value="1"/>
</dbReference>
<gene>
    <name evidence="5" type="primary">LOC112282172</name>
    <name evidence="4" type="ORF">PHYPA_000884</name>
</gene>
<feature type="region of interest" description="Disordered" evidence="2">
    <location>
        <begin position="156"/>
        <end position="180"/>
    </location>
</feature>
<feature type="compositionally biased region" description="Basic and acidic residues" evidence="2">
    <location>
        <begin position="420"/>
        <end position="439"/>
    </location>
</feature>